<accession>A0A0D2LWQ4</accession>
<sequence>MRARPLTAAREDVPESEVVDFAVELLRAAEHCPERDAGTILSGPWLGWQSGSDLAPAPLRKADPGAPAPSAHAALRAPAGAGGVVVARVRALMQRMAAAPRDEPPPWGARVVTKRTCKLVAQAGGGDIGMTWGAYKWAVRSGETVPPQQGAVGVAGDNEEWEESDAVVG</sequence>
<organism evidence="2 3">
    <name type="scientific">Monoraphidium neglectum</name>
    <dbReference type="NCBI Taxonomy" id="145388"/>
    <lineage>
        <taxon>Eukaryota</taxon>
        <taxon>Viridiplantae</taxon>
        <taxon>Chlorophyta</taxon>
        <taxon>core chlorophytes</taxon>
        <taxon>Chlorophyceae</taxon>
        <taxon>CS clade</taxon>
        <taxon>Sphaeropleales</taxon>
        <taxon>Selenastraceae</taxon>
        <taxon>Monoraphidium</taxon>
    </lineage>
</organism>
<dbReference type="GeneID" id="25729375"/>
<evidence type="ECO:0000256" key="1">
    <source>
        <dbReference type="SAM" id="MobiDB-lite"/>
    </source>
</evidence>
<dbReference type="STRING" id="145388.A0A0D2LWQ4"/>
<evidence type="ECO:0000313" key="3">
    <source>
        <dbReference type="Proteomes" id="UP000054498"/>
    </source>
</evidence>
<gene>
    <name evidence="2" type="ORF">MNEG_12051</name>
</gene>
<dbReference type="AlphaFoldDB" id="A0A0D2LWQ4"/>
<keyword evidence="3" id="KW-1185">Reference proteome</keyword>
<evidence type="ECO:0000313" key="2">
    <source>
        <dbReference type="EMBL" id="KIY95909.1"/>
    </source>
</evidence>
<feature type="compositionally biased region" description="Acidic residues" evidence="1">
    <location>
        <begin position="157"/>
        <end position="169"/>
    </location>
</feature>
<dbReference type="EMBL" id="KK103254">
    <property type="protein sequence ID" value="KIY95909.1"/>
    <property type="molecule type" value="Genomic_DNA"/>
</dbReference>
<dbReference type="RefSeq" id="XP_013894929.1">
    <property type="nucleotide sequence ID" value="XM_014039475.1"/>
</dbReference>
<reference evidence="2 3" key="1">
    <citation type="journal article" date="2013" name="BMC Genomics">
        <title>Reconstruction of the lipid metabolism for the microalga Monoraphidium neglectum from its genome sequence reveals characteristics suitable for biofuel production.</title>
        <authorList>
            <person name="Bogen C."/>
            <person name="Al-Dilaimi A."/>
            <person name="Albersmeier A."/>
            <person name="Wichmann J."/>
            <person name="Grundmann M."/>
            <person name="Rupp O."/>
            <person name="Lauersen K.J."/>
            <person name="Blifernez-Klassen O."/>
            <person name="Kalinowski J."/>
            <person name="Goesmann A."/>
            <person name="Mussgnug J.H."/>
            <person name="Kruse O."/>
        </authorList>
    </citation>
    <scope>NUCLEOTIDE SEQUENCE [LARGE SCALE GENOMIC DNA]</scope>
    <source>
        <strain evidence="2 3">SAG 48.87</strain>
    </source>
</reference>
<proteinExistence type="predicted"/>
<name>A0A0D2LWQ4_9CHLO</name>
<feature type="region of interest" description="Disordered" evidence="1">
    <location>
        <begin position="146"/>
        <end position="169"/>
    </location>
</feature>
<dbReference type="KEGG" id="mng:MNEG_12051"/>
<dbReference type="OrthoDB" id="10643806at2759"/>
<protein>
    <submittedName>
        <fullName evidence="2">Uncharacterized protein</fullName>
    </submittedName>
</protein>
<dbReference type="Proteomes" id="UP000054498">
    <property type="component" value="Unassembled WGS sequence"/>
</dbReference>